<protein>
    <submittedName>
        <fullName evidence="2">Uncharacterized protein</fullName>
    </submittedName>
</protein>
<evidence type="ECO:0000313" key="3">
    <source>
        <dbReference type="Proteomes" id="UP000279259"/>
    </source>
</evidence>
<feature type="compositionally biased region" description="Gly residues" evidence="1">
    <location>
        <begin position="70"/>
        <end position="98"/>
    </location>
</feature>
<feature type="region of interest" description="Disordered" evidence="1">
    <location>
        <begin position="52"/>
        <end position="188"/>
    </location>
</feature>
<organism evidence="2 3">
    <name type="scientific">Saitozyma podzolica</name>
    <dbReference type="NCBI Taxonomy" id="1890683"/>
    <lineage>
        <taxon>Eukaryota</taxon>
        <taxon>Fungi</taxon>
        <taxon>Dikarya</taxon>
        <taxon>Basidiomycota</taxon>
        <taxon>Agaricomycotina</taxon>
        <taxon>Tremellomycetes</taxon>
        <taxon>Tremellales</taxon>
        <taxon>Trimorphomycetaceae</taxon>
        <taxon>Saitozyma</taxon>
    </lineage>
</organism>
<evidence type="ECO:0000256" key="1">
    <source>
        <dbReference type="SAM" id="MobiDB-lite"/>
    </source>
</evidence>
<proteinExistence type="predicted"/>
<feature type="compositionally biased region" description="Acidic residues" evidence="1">
    <location>
        <begin position="309"/>
        <end position="321"/>
    </location>
</feature>
<dbReference type="Proteomes" id="UP000279259">
    <property type="component" value="Unassembled WGS sequence"/>
</dbReference>
<dbReference type="AlphaFoldDB" id="A0A427Y899"/>
<dbReference type="EMBL" id="RSCD01000017">
    <property type="protein sequence ID" value="RSH87340.1"/>
    <property type="molecule type" value="Genomic_DNA"/>
</dbReference>
<accession>A0A427Y899</accession>
<feature type="region of interest" description="Disordered" evidence="1">
    <location>
        <begin position="204"/>
        <end position="336"/>
    </location>
</feature>
<dbReference type="OrthoDB" id="10435369at2759"/>
<keyword evidence="3" id="KW-1185">Reference proteome</keyword>
<gene>
    <name evidence="2" type="ORF">EHS25_003249</name>
</gene>
<comment type="caution">
    <text evidence="2">The sequence shown here is derived from an EMBL/GenBank/DDBJ whole genome shotgun (WGS) entry which is preliminary data.</text>
</comment>
<sequence length="336" mass="36852">MYTHDDLRHGLYTMYTDWIVVDKDTKEIELKECWACRRKGRGDICLIKGRRILPRDPTNPDSRYRILPPNGGGGNGGGGNGGGGNGGGGNGGHGGGSGRRGDDGDEDEDDGDDRDGGRHGDGYDDEEEKPDFDKQEEYDDDYSGRDPFGYMAELYDELEEETENARAGPSTGPGTAGDPGLRRGGPFQRLRPYTVINYGDYELVDLTGETDDEDDSEPYEPRSSESASSAGSKRKSEDSDPGQLSTLTKRTKLAEPDELELDDSDFEILENPAESTPSDDGEERGRRFDFQAPNPDHNRLSIAPTGGPDQDEEEDGDDEVDRAEHSHGDDDEEEDK</sequence>
<feature type="compositionally biased region" description="Acidic residues" evidence="1">
    <location>
        <begin position="123"/>
        <end position="141"/>
    </location>
</feature>
<feature type="compositionally biased region" description="Acidic residues" evidence="1">
    <location>
        <begin position="256"/>
        <end position="268"/>
    </location>
</feature>
<reference evidence="2 3" key="1">
    <citation type="submission" date="2018-11" db="EMBL/GenBank/DDBJ databases">
        <title>Genome sequence of Saitozyma podzolica DSM 27192.</title>
        <authorList>
            <person name="Aliyu H."/>
            <person name="Gorte O."/>
            <person name="Ochsenreither K."/>
        </authorList>
    </citation>
    <scope>NUCLEOTIDE SEQUENCE [LARGE SCALE GENOMIC DNA]</scope>
    <source>
        <strain evidence="2 3">DSM 27192</strain>
    </source>
</reference>
<feature type="compositionally biased region" description="Acidic residues" evidence="1">
    <location>
        <begin position="208"/>
        <end position="218"/>
    </location>
</feature>
<name>A0A427Y899_9TREE</name>
<evidence type="ECO:0000313" key="2">
    <source>
        <dbReference type="EMBL" id="RSH87340.1"/>
    </source>
</evidence>
<feature type="compositionally biased region" description="Acidic residues" evidence="1">
    <location>
        <begin position="103"/>
        <end position="113"/>
    </location>
</feature>